<feature type="chain" id="PRO_5014344869" evidence="1">
    <location>
        <begin position="18"/>
        <end position="104"/>
    </location>
</feature>
<gene>
    <name evidence="2" type="ORF">L207DRAFT_505656</name>
</gene>
<evidence type="ECO:0000313" key="2">
    <source>
        <dbReference type="EMBL" id="PMD48627.1"/>
    </source>
</evidence>
<dbReference type="GO" id="GO:0005783">
    <property type="term" value="C:endoplasmic reticulum"/>
    <property type="evidence" value="ECO:0007669"/>
    <property type="project" value="TreeGrafter"/>
</dbReference>
<evidence type="ECO:0000313" key="3">
    <source>
        <dbReference type="Proteomes" id="UP000235786"/>
    </source>
</evidence>
<dbReference type="OrthoDB" id="191139at2759"/>
<evidence type="ECO:0000256" key="1">
    <source>
        <dbReference type="SAM" id="SignalP"/>
    </source>
</evidence>
<protein>
    <submittedName>
        <fullName evidence="2">Uncharacterized protein</fullName>
    </submittedName>
</protein>
<sequence>MSLTFAWSFLNAPLIGAFLECVIGLAPPLHKAFFNEPDQGGIFKAWLTASVKNAGDLFATLQLVAVGAKLSGSLLKMKKGEASGHVKVIPTLSIFFIRFVLWPI</sequence>
<reference evidence="2 3" key="1">
    <citation type="submission" date="2016-04" db="EMBL/GenBank/DDBJ databases">
        <title>A degradative enzymes factory behind the ericoid mycorrhizal symbiosis.</title>
        <authorList>
            <consortium name="DOE Joint Genome Institute"/>
            <person name="Martino E."/>
            <person name="Morin E."/>
            <person name="Grelet G."/>
            <person name="Kuo A."/>
            <person name="Kohler A."/>
            <person name="Daghino S."/>
            <person name="Barry K."/>
            <person name="Choi C."/>
            <person name="Cichocki N."/>
            <person name="Clum A."/>
            <person name="Copeland A."/>
            <person name="Hainaut M."/>
            <person name="Haridas S."/>
            <person name="Labutti K."/>
            <person name="Lindquist E."/>
            <person name="Lipzen A."/>
            <person name="Khouja H.-R."/>
            <person name="Murat C."/>
            <person name="Ohm R."/>
            <person name="Olson A."/>
            <person name="Spatafora J."/>
            <person name="Veneault-Fourrey C."/>
            <person name="Henrissat B."/>
            <person name="Grigoriev I."/>
            <person name="Martin F."/>
            <person name="Perotto S."/>
        </authorList>
    </citation>
    <scope>NUCLEOTIDE SEQUENCE [LARGE SCALE GENOMIC DNA]</scope>
    <source>
        <strain evidence="2 3">F</strain>
    </source>
</reference>
<dbReference type="EMBL" id="KZ613937">
    <property type="protein sequence ID" value="PMD48627.1"/>
    <property type="molecule type" value="Genomic_DNA"/>
</dbReference>
<keyword evidence="3" id="KW-1185">Reference proteome</keyword>
<dbReference type="Proteomes" id="UP000235786">
    <property type="component" value="Unassembled WGS sequence"/>
</dbReference>
<accession>A0A2J6SCX8</accession>
<proteinExistence type="predicted"/>
<name>A0A2J6SCX8_HYAVF</name>
<feature type="signal peptide" evidence="1">
    <location>
        <begin position="1"/>
        <end position="17"/>
    </location>
</feature>
<dbReference type="PANTHER" id="PTHR31794:SF4">
    <property type="entry name" value="AUXIN EFFLUX TRANSPORTER FAMILY PROTEIN (EUROFUNG)"/>
    <property type="match status" value="1"/>
</dbReference>
<keyword evidence="1" id="KW-0732">Signal</keyword>
<dbReference type="PANTHER" id="PTHR31794">
    <property type="entry name" value="AUXIN EFFLUX TRANSPORTER FAMILY PROTEIN (EUROFUNG)"/>
    <property type="match status" value="1"/>
</dbReference>
<dbReference type="AlphaFoldDB" id="A0A2J6SCX8"/>
<dbReference type="STRING" id="1149755.A0A2J6SCX8"/>
<organism evidence="2 3">
    <name type="scientific">Hyaloscypha variabilis (strain UAMH 11265 / GT02V1 / F)</name>
    <name type="common">Meliniomyces variabilis</name>
    <dbReference type="NCBI Taxonomy" id="1149755"/>
    <lineage>
        <taxon>Eukaryota</taxon>
        <taxon>Fungi</taxon>
        <taxon>Dikarya</taxon>
        <taxon>Ascomycota</taxon>
        <taxon>Pezizomycotina</taxon>
        <taxon>Leotiomycetes</taxon>
        <taxon>Helotiales</taxon>
        <taxon>Hyaloscyphaceae</taxon>
        <taxon>Hyaloscypha</taxon>
        <taxon>Hyaloscypha variabilis</taxon>
    </lineage>
</organism>